<dbReference type="AlphaFoldDB" id="A0A453FV04"/>
<evidence type="ECO:0000313" key="2">
    <source>
        <dbReference type="Proteomes" id="UP000015105"/>
    </source>
</evidence>
<keyword evidence="2" id="KW-1185">Reference proteome</keyword>
<name>A0A453FV04_AEGTS</name>
<dbReference type="Gramene" id="AET3Gv20789800.1">
    <property type="protein sequence ID" value="AET3Gv20789800.1"/>
    <property type="gene ID" value="AET3Gv20789800"/>
</dbReference>
<dbReference type="EnsemblPlants" id="AET3Gv20789800.1">
    <property type="protein sequence ID" value="AET3Gv20789800.1"/>
    <property type="gene ID" value="AET3Gv20789800"/>
</dbReference>
<reference evidence="1" key="3">
    <citation type="journal article" date="2017" name="Nature">
        <title>Genome sequence of the progenitor of the wheat D genome Aegilops tauschii.</title>
        <authorList>
            <person name="Luo M.C."/>
            <person name="Gu Y.Q."/>
            <person name="Puiu D."/>
            <person name="Wang H."/>
            <person name="Twardziok S.O."/>
            <person name="Deal K.R."/>
            <person name="Huo N."/>
            <person name="Zhu T."/>
            <person name="Wang L."/>
            <person name="Wang Y."/>
            <person name="McGuire P.E."/>
            <person name="Liu S."/>
            <person name="Long H."/>
            <person name="Ramasamy R.K."/>
            <person name="Rodriguez J.C."/>
            <person name="Van S.L."/>
            <person name="Yuan L."/>
            <person name="Wang Z."/>
            <person name="Xia Z."/>
            <person name="Xiao L."/>
            <person name="Anderson O.D."/>
            <person name="Ouyang S."/>
            <person name="Liang Y."/>
            <person name="Zimin A.V."/>
            <person name="Pertea G."/>
            <person name="Qi P."/>
            <person name="Bennetzen J.L."/>
            <person name="Dai X."/>
            <person name="Dawson M.W."/>
            <person name="Muller H.G."/>
            <person name="Kugler K."/>
            <person name="Rivarola-Duarte L."/>
            <person name="Spannagl M."/>
            <person name="Mayer K.F.X."/>
            <person name="Lu F.H."/>
            <person name="Bevan M.W."/>
            <person name="Leroy P."/>
            <person name="Li P."/>
            <person name="You F.M."/>
            <person name="Sun Q."/>
            <person name="Liu Z."/>
            <person name="Lyons E."/>
            <person name="Wicker T."/>
            <person name="Salzberg S.L."/>
            <person name="Devos K.M."/>
            <person name="Dvorak J."/>
        </authorList>
    </citation>
    <scope>NUCLEOTIDE SEQUENCE [LARGE SCALE GENOMIC DNA]</scope>
    <source>
        <strain evidence="1">cv. AL8/78</strain>
    </source>
</reference>
<dbReference type="Proteomes" id="UP000015105">
    <property type="component" value="Chromosome 3D"/>
</dbReference>
<organism evidence="1 2">
    <name type="scientific">Aegilops tauschii subsp. strangulata</name>
    <name type="common">Goatgrass</name>
    <dbReference type="NCBI Taxonomy" id="200361"/>
    <lineage>
        <taxon>Eukaryota</taxon>
        <taxon>Viridiplantae</taxon>
        <taxon>Streptophyta</taxon>
        <taxon>Embryophyta</taxon>
        <taxon>Tracheophyta</taxon>
        <taxon>Spermatophyta</taxon>
        <taxon>Magnoliopsida</taxon>
        <taxon>Liliopsida</taxon>
        <taxon>Poales</taxon>
        <taxon>Poaceae</taxon>
        <taxon>BOP clade</taxon>
        <taxon>Pooideae</taxon>
        <taxon>Triticodae</taxon>
        <taxon>Triticeae</taxon>
        <taxon>Triticinae</taxon>
        <taxon>Aegilops</taxon>
    </lineage>
</organism>
<reference evidence="1" key="5">
    <citation type="journal article" date="2021" name="G3 (Bethesda)">
        <title>Aegilops tauschii genome assembly Aet v5.0 features greater sequence contiguity and improved annotation.</title>
        <authorList>
            <person name="Wang L."/>
            <person name="Zhu T."/>
            <person name="Rodriguez J.C."/>
            <person name="Deal K.R."/>
            <person name="Dubcovsky J."/>
            <person name="McGuire P.E."/>
            <person name="Lux T."/>
            <person name="Spannagl M."/>
            <person name="Mayer K.F.X."/>
            <person name="Baldrich P."/>
            <person name="Meyers B.C."/>
            <person name="Huo N."/>
            <person name="Gu Y.Q."/>
            <person name="Zhou H."/>
            <person name="Devos K.M."/>
            <person name="Bennetzen J.L."/>
            <person name="Unver T."/>
            <person name="Budak H."/>
            <person name="Gulick P.J."/>
            <person name="Galiba G."/>
            <person name="Kalapos B."/>
            <person name="Nelson D.R."/>
            <person name="Li P."/>
            <person name="You F.M."/>
            <person name="Luo M.C."/>
            <person name="Dvorak J."/>
        </authorList>
    </citation>
    <scope>NUCLEOTIDE SEQUENCE [LARGE SCALE GENOMIC DNA]</scope>
    <source>
        <strain evidence="1">cv. AL8/78</strain>
    </source>
</reference>
<reference evidence="1" key="4">
    <citation type="submission" date="2019-03" db="UniProtKB">
        <authorList>
            <consortium name="EnsemblPlants"/>
        </authorList>
    </citation>
    <scope>IDENTIFICATION</scope>
</reference>
<protein>
    <submittedName>
        <fullName evidence="1">Uncharacterized protein</fullName>
    </submittedName>
</protein>
<proteinExistence type="predicted"/>
<evidence type="ECO:0000313" key="1">
    <source>
        <dbReference type="EnsemblPlants" id="AET3Gv20789800.1"/>
    </source>
</evidence>
<sequence>VHRHLGGGFAKLDCRCSCLPVTCVPLTSLIV</sequence>
<reference evidence="2" key="1">
    <citation type="journal article" date="2014" name="Science">
        <title>Ancient hybridizations among the ancestral genomes of bread wheat.</title>
        <authorList>
            <consortium name="International Wheat Genome Sequencing Consortium,"/>
            <person name="Marcussen T."/>
            <person name="Sandve S.R."/>
            <person name="Heier L."/>
            <person name="Spannagl M."/>
            <person name="Pfeifer M."/>
            <person name="Jakobsen K.S."/>
            <person name="Wulff B.B."/>
            <person name="Steuernagel B."/>
            <person name="Mayer K.F."/>
            <person name="Olsen O.A."/>
        </authorList>
    </citation>
    <scope>NUCLEOTIDE SEQUENCE [LARGE SCALE GENOMIC DNA]</scope>
    <source>
        <strain evidence="2">cv. AL8/78</strain>
    </source>
</reference>
<accession>A0A453FV04</accession>
<reference evidence="2" key="2">
    <citation type="journal article" date="2017" name="Nat. Plants">
        <title>The Aegilops tauschii genome reveals multiple impacts of transposons.</title>
        <authorList>
            <person name="Zhao G."/>
            <person name="Zou C."/>
            <person name="Li K."/>
            <person name="Wang K."/>
            <person name="Li T."/>
            <person name="Gao L."/>
            <person name="Zhang X."/>
            <person name="Wang H."/>
            <person name="Yang Z."/>
            <person name="Liu X."/>
            <person name="Jiang W."/>
            <person name="Mao L."/>
            <person name="Kong X."/>
            <person name="Jiao Y."/>
            <person name="Jia J."/>
        </authorList>
    </citation>
    <scope>NUCLEOTIDE SEQUENCE [LARGE SCALE GENOMIC DNA]</scope>
    <source>
        <strain evidence="2">cv. AL8/78</strain>
    </source>
</reference>